<dbReference type="AlphaFoldDB" id="M5U7E0"/>
<comment type="caution">
    <text evidence="1">The sequence shown here is derived from an EMBL/GenBank/DDBJ whole genome shotgun (WGS) entry which is preliminary data.</text>
</comment>
<gene>
    <name evidence="1" type="ORF">RSSM_01191</name>
</gene>
<evidence type="ECO:0000313" key="2">
    <source>
        <dbReference type="Proteomes" id="UP000011885"/>
    </source>
</evidence>
<reference evidence="1 2" key="1">
    <citation type="journal article" date="2013" name="Mar. Genomics">
        <title>Expression of sulfatases in Rhodopirellula baltica and the diversity of sulfatases in the genus Rhodopirellula.</title>
        <authorList>
            <person name="Wegner C.E."/>
            <person name="Richter-Heitmann T."/>
            <person name="Klindworth A."/>
            <person name="Klockow C."/>
            <person name="Richter M."/>
            <person name="Achstetter T."/>
            <person name="Glockner F.O."/>
            <person name="Harder J."/>
        </authorList>
    </citation>
    <scope>NUCLEOTIDE SEQUENCE [LARGE SCALE GENOMIC DNA]</scope>
    <source>
        <strain evidence="1 2">SM41</strain>
    </source>
</reference>
<dbReference type="Proteomes" id="UP000011885">
    <property type="component" value="Unassembled WGS sequence"/>
</dbReference>
<protein>
    <submittedName>
        <fullName evidence="1">Uncharacterized protein</fullName>
    </submittedName>
</protein>
<dbReference type="EMBL" id="ANOH01000095">
    <property type="protein sequence ID" value="EMI57350.1"/>
    <property type="molecule type" value="Genomic_DNA"/>
</dbReference>
<name>M5U7E0_9BACT</name>
<evidence type="ECO:0000313" key="1">
    <source>
        <dbReference type="EMBL" id="EMI57350.1"/>
    </source>
</evidence>
<accession>M5U7E0</accession>
<sequence length="41" mass="4656">MITRITHYQTPTPTGSILVAWRPTGSHARLEQPDAFAQRLH</sequence>
<organism evidence="1 2">
    <name type="scientific">Rhodopirellula sallentina SM41</name>
    <dbReference type="NCBI Taxonomy" id="1263870"/>
    <lineage>
        <taxon>Bacteria</taxon>
        <taxon>Pseudomonadati</taxon>
        <taxon>Planctomycetota</taxon>
        <taxon>Planctomycetia</taxon>
        <taxon>Pirellulales</taxon>
        <taxon>Pirellulaceae</taxon>
        <taxon>Rhodopirellula</taxon>
    </lineage>
</organism>
<proteinExistence type="predicted"/>
<keyword evidence="2" id="KW-1185">Reference proteome</keyword>